<dbReference type="Gene3D" id="3.40.50.1110">
    <property type="entry name" value="SGNH hydrolase"/>
    <property type="match status" value="1"/>
</dbReference>
<gene>
    <name evidence="1" type="ORF">SAMN02746064_02120</name>
</gene>
<dbReference type="AlphaFoldDB" id="A0A1M4ZS75"/>
<dbReference type="Proteomes" id="UP000184251">
    <property type="component" value="Unassembled WGS sequence"/>
</dbReference>
<evidence type="ECO:0000313" key="1">
    <source>
        <dbReference type="EMBL" id="SHF20647.1"/>
    </source>
</evidence>
<keyword evidence="2" id="KW-1185">Reference proteome</keyword>
<protein>
    <recommendedName>
        <fullName evidence="3">SGNH/GDSL hydrolase family protein</fullName>
    </recommendedName>
</protein>
<sequence length="352" mass="41764">MKKFFSITLTFVIAFGGLGLGQRILMPKYTTGIVEGALIEEYYHEDTPHDVIIIGDCEVYENISPITLWEEYGITSFIRGSAQQLIWQSYYLLEETLKYEKPEVVIFSVLAMKYDQPQNEAYNRMTLDGMRPSVQKFKSIRASMLPEEDMISYVFPILRYHSRWSELSREDFAEALKRERRFHNGYYMRADIKPVETIPEGRVLPNYDFGENAYKYLDMMVELCKENDIELLLIKAPSLYPFWYDQWEEQMVDYANRHDIKYINFLELIEETGIDFSVDTYDAGLHLNVTGAEKLSIYLGNFLQDRYGLKDWRNDRDLSEIWEEKCEFYHGMKTRQYKELEKYGYLKSIKGE</sequence>
<dbReference type="InterPro" id="IPR036514">
    <property type="entry name" value="SGNH_hydro_sf"/>
</dbReference>
<dbReference type="STRING" id="1120975.SAMN02746064_02120"/>
<evidence type="ECO:0000313" key="2">
    <source>
        <dbReference type="Proteomes" id="UP000184251"/>
    </source>
</evidence>
<accession>A0A1M4ZS75</accession>
<dbReference type="RefSeq" id="WP_073271897.1">
    <property type="nucleotide sequence ID" value="NZ_FQTU01000019.1"/>
</dbReference>
<name>A0A1M4ZS75_9FIRM</name>
<organism evidence="1 2">
    <name type="scientific">Alkalibacter saccharofermentans DSM 14828</name>
    <dbReference type="NCBI Taxonomy" id="1120975"/>
    <lineage>
        <taxon>Bacteria</taxon>
        <taxon>Bacillati</taxon>
        <taxon>Bacillota</taxon>
        <taxon>Clostridia</taxon>
        <taxon>Eubacteriales</taxon>
        <taxon>Eubacteriaceae</taxon>
        <taxon>Alkalibacter</taxon>
    </lineage>
</organism>
<dbReference type="SUPFAM" id="SSF52266">
    <property type="entry name" value="SGNH hydrolase"/>
    <property type="match status" value="1"/>
</dbReference>
<dbReference type="OrthoDB" id="9796702at2"/>
<reference evidence="1 2" key="1">
    <citation type="submission" date="2016-11" db="EMBL/GenBank/DDBJ databases">
        <authorList>
            <person name="Jaros S."/>
            <person name="Januszkiewicz K."/>
            <person name="Wedrychowicz H."/>
        </authorList>
    </citation>
    <scope>NUCLEOTIDE SEQUENCE [LARGE SCALE GENOMIC DNA]</scope>
    <source>
        <strain evidence="1 2">DSM 14828</strain>
    </source>
</reference>
<proteinExistence type="predicted"/>
<dbReference type="EMBL" id="FQTU01000019">
    <property type="protein sequence ID" value="SHF20647.1"/>
    <property type="molecule type" value="Genomic_DNA"/>
</dbReference>
<evidence type="ECO:0008006" key="3">
    <source>
        <dbReference type="Google" id="ProtNLM"/>
    </source>
</evidence>